<accession>A0ABM7XCI3</accession>
<evidence type="ECO:0000256" key="2">
    <source>
        <dbReference type="ARBA" id="ARBA00022475"/>
    </source>
</evidence>
<reference evidence="12" key="1">
    <citation type="journal article" date="2022" name="Int. J. Syst. Evol. Microbiol.">
        <title>Anaeromyxobacter oryzae sp. nov., Anaeromyxobacter diazotrophicus sp. nov. and Anaeromyxobacter paludicola sp. nov., isolated from paddy soils.</title>
        <authorList>
            <person name="Itoh H."/>
            <person name="Xu Z."/>
            <person name="Mise K."/>
            <person name="Masuda Y."/>
            <person name="Ushijima N."/>
            <person name="Hayakawa C."/>
            <person name="Shiratori Y."/>
            <person name="Senoo K."/>
        </authorList>
    </citation>
    <scope>NUCLEOTIDE SEQUENCE [LARGE SCALE GENOMIC DNA]</scope>
    <source>
        <strain evidence="12">Red630</strain>
    </source>
</reference>
<evidence type="ECO:0000256" key="9">
    <source>
        <dbReference type="SAM" id="SignalP"/>
    </source>
</evidence>
<feature type="transmembrane region" description="Helical" evidence="8">
    <location>
        <begin position="189"/>
        <end position="210"/>
    </location>
</feature>
<feature type="transmembrane region" description="Helical" evidence="8">
    <location>
        <begin position="147"/>
        <end position="177"/>
    </location>
</feature>
<dbReference type="Proteomes" id="UP001162734">
    <property type="component" value="Chromosome"/>
</dbReference>
<keyword evidence="9" id="KW-0732">Signal</keyword>
<evidence type="ECO:0000256" key="4">
    <source>
        <dbReference type="ARBA" id="ARBA00022679"/>
    </source>
</evidence>
<proteinExistence type="predicted"/>
<evidence type="ECO:0000313" key="12">
    <source>
        <dbReference type="Proteomes" id="UP001162734"/>
    </source>
</evidence>
<comment type="subcellular location">
    <subcellularLocation>
        <location evidence="1">Cell membrane</location>
        <topology evidence="1">Multi-pass membrane protein</topology>
    </subcellularLocation>
</comment>
<sequence>MSPSARRVLLIALAGLAVRAALAAALPLGVDEAYYVDWARHLRAGYLDHPPAVAWLVAGPLRLLGSHPLAVRLLPLLLQAATTLLAADLARVRGGDRAALAAALLLQAAPVFSLGAMLATPDAPLAFCWVGALWALDRAARRDPRFFLAAGAFLGLAALSKLTAGLLGLAAMAALVATGRGRRLLATPWPWLGGLLALALAAPMLAWNAARGWPSFAFQASHGARGRSFSTARLLVSLAAQAAYVSPFLFLLAGRAAVRRPPDDDPGFLALSLSGIPVVAFFTLAAAFTPGALPHWPAPGWLSALLLLSVGAGSVAGARAFRIAAGTGLAFSLAALAAFALPLPLHPSPRDELAGWAEAARAARAAAGGARLAATHWMALGQLGWYAGAPVAYVGDRPCAASYYEPDPRRSGEPLLVVAVDGLGPARERLEAALGPLEDAGGTEARDGAHLLRRFRFYRTARAGPSR</sequence>
<dbReference type="PANTHER" id="PTHR33908:SF11">
    <property type="entry name" value="MEMBRANE PROTEIN"/>
    <property type="match status" value="1"/>
</dbReference>
<keyword evidence="3" id="KW-0328">Glycosyltransferase</keyword>
<protein>
    <recommendedName>
        <fullName evidence="10">Glycosyltransferase RgtA/B/C/D-like domain-containing protein</fullName>
    </recommendedName>
</protein>
<dbReference type="Pfam" id="PF13231">
    <property type="entry name" value="PMT_2"/>
    <property type="match status" value="1"/>
</dbReference>
<feature type="transmembrane region" description="Helical" evidence="8">
    <location>
        <begin position="231"/>
        <end position="254"/>
    </location>
</feature>
<gene>
    <name evidence="11" type="ORF">AMPC_26180</name>
</gene>
<organism evidence="11 12">
    <name type="scientific">Anaeromyxobacter paludicola</name>
    <dbReference type="NCBI Taxonomy" id="2918171"/>
    <lineage>
        <taxon>Bacteria</taxon>
        <taxon>Pseudomonadati</taxon>
        <taxon>Myxococcota</taxon>
        <taxon>Myxococcia</taxon>
        <taxon>Myxococcales</taxon>
        <taxon>Cystobacterineae</taxon>
        <taxon>Anaeromyxobacteraceae</taxon>
        <taxon>Anaeromyxobacter</taxon>
    </lineage>
</organism>
<name>A0ABM7XCI3_9BACT</name>
<dbReference type="RefSeq" id="WP_248341772.1">
    <property type="nucleotide sequence ID" value="NZ_AP025592.1"/>
</dbReference>
<dbReference type="InterPro" id="IPR038731">
    <property type="entry name" value="RgtA/B/C-like"/>
</dbReference>
<evidence type="ECO:0000256" key="1">
    <source>
        <dbReference type="ARBA" id="ARBA00004651"/>
    </source>
</evidence>
<feature type="signal peptide" evidence="9">
    <location>
        <begin position="1"/>
        <end position="23"/>
    </location>
</feature>
<feature type="transmembrane region" description="Helical" evidence="8">
    <location>
        <begin position="99"/>
        <end position="117"/>
    </location>
</feature>
<feature type="transmembrane region" description="Helical" evidence="8">
    <location>
        <begin position="69"/>
        <end position="87"/>
    </location>
</feature>
<evidence type="ECO:0000256" key="6">
    <source>
        <dbReference type="ARBA" id="ARBA00022989"/>
    </source>
</evidence>
<keyword evidence="12" id="KW-1185">Reference proteome</keyword>
<dbReference type="InterPro" id="IPR050297">
    <property type="entry name" value="LipidA_mod_glycosyltrf_83"/>
</dbReference>
<evidence type="ECO:0000256" key="8">
    <source>
        <dbReference type="SAM" id="Phobius"/>
    </source>
</evidence>
<feature type="transmembrane region" description="Helical" evidence="8">
    <location>
        <begin position="323"/>
        <end position="343"/>
    </location>
</feature>
<keyword evidence="2" id="KW-1003">Cell membrane</keyword>
<keyword evidence="7 8" id="KW-0472">Membrane</keyword>
<evidence type="ECO:0000259" key="10">
    <source>
        <dbReference type="Pfam" id="PF13231"/>
    </source>
</evidence>
<dbReference type="PANTHER" id="PTHR33908">
    <property type="entry name" value="MANNOSYLTRANSFERASE YKCB-RELATED"/>
    <property type="match status" value="1"/>
</dbReference>
<feature type="chain" id="PRO_5045587296" description="Glycosyltransferase RgtA/B/C/D-like domain-containing protein" evidence="9">
    <location>
        <begin position="24"/>
        <end position="467"/>
    </location>
</feature>
<keyword evidence="4" id="KW-0808">Transferase</keyword>
<evidence type="ECO:0000256" key="7">
    <source>
        <dbReference type="ARBA" id="ARBA00023136"/>
    </source>
</evidence>
<feature type="transmembrane region" description="Helical" evidence="8">
    <location>
        <begin position="300"/>
        <end position="317"/>
    </location>
</feature>
<dbReference type="EMBL" id="AP025592">
    <property type="protein sequence ID" value="BDG09505.1"/>
    <property type="molecule type" value="Genomic_DNA"/>
</dbReference>
<feature type="transmembrane region" description="Helical" evidence="8">
    <location>
        <begin position="266"/>
        <end position="288"/>
    </location>
</feature>
<evidence type="ECO:0000256" key="3">
    <source>
        <dbReference type="ARBA" id="ARBA00022676"/>
    </source>
</evidence>
<feature type="domain" description="Glycosyltransferase RgtA/B/C/D-like" evidence="10">
    <location>
        <begin position="48"/>
        <end position="207"/>
    </location>
</feature>
<keyword evidence="5 8" id="KW-0812">Transmembrane</keyword>
<keyword evidence="6 8" id="KW-1133">Transmembrane helix</keyword>
<evidence type="ECO:0000313" key="11">
    <source>
        <dbReference type="EMBL" id="BDG09505.1"/>
    </source>
</evidence>
<evidence type="ECO:0000256" key="5">
    <source>
        <dbReference type="ARBA" id="ARBA00022692"/>
    </source>
</evidence>